<dbReference type="OrthoDB" id="321647at2"/>
<gene>
    <name evidence="2" type="ORF">EHO57_04265</name>
    <name evidence="3" type="ORF">EHQ53_13850</name>
</gene>
<protein>
    <recommendedName>
        <fullName evidence="6">Iron dicitrate transport regulator FecR</fullName>
    </recommendedName>
</protein>
<evidence type="ECO:0000313" key="3">
    <source>
        <dbReference type="EMBL" id="TGL40245.1"/>
    </source>
</evidence>
<sequence length="354" mass="40321">MSSIQDKIRKFETDPDSFDELVAEFLISEKEEQAQELYELIIGSKILRARFESLTKIHRGVERIHHPISITSNKSAKYKTILYSAAAILLFSLGAYFYSANLFSPSPWESVKTLSFGDCKEEFHSEVRSLRSGSHSLCEFYFHSEEKGKKFKLRLLPNSNVSVSRMSDAWEISFRSGEILIDSQFSSFLFGKYPKDVHLNVYGHQIKFLGTRVRVYSSENSEVKVEVLEGKLQLESEKNVPEIPIAQGEKALIFLNAPTLVQKLKEEEEKDLVRAFSTVSVESEQKEGSKKEIPSPAKILYPEATEIPGNRIILKNGTIKKGTSLLQKGDIYILIQGDDMQEFKASEIKRIEFE</sequence>
<dbReference type="RefSeq" id="WP_135646359.1">
    <property type="nucleotide sequence ID" value="NZ_RQER01000004.1"/>
</dbReference>
<evidence type="ECO:0000313" key="5">
    <source>
        <dbReference type="Proteomes" id="UP000297946"/>
    </source>
</evidence>
<keyword evidence="1" id="KW-0472">Membrane</keyword>
<comment type="caution">
    <text evidence="2">The sequence shown here is derived from an EMBL/GenBank/DDBJ whole genome shotgun (WGS) entry which is preliminary data.</text>
</comment>
<keyword evidence="4" id="KW-1185">Reference proteome</keyword>
<dbReference type="NCBIfam" id="NF047528">
    <property type="entry name" value="LIMLP_03685_anti-sigma"/>
    <property type="match status" value="1"/>
</dbReference>
<organism evidence="2 5">
    <name type="scientific">Leptospira langatensis</name>
    <dbReference type="NCBI Taxonomy" id="2484983"/>
    <lineage>
        <taxon>Bacteria</taxon>
        <taxon>Pseudomonadati</taxon>
        <taxon>Spirochaetota</taxon>
        <taxon>Spirochaetia</taxon>
        <taxon>Leptospirales</taxon>
        <taxon>Leptospiraceae</taxon>
        <taxon>Leptospira</taxon>
    </lineage>
</organism>
<reference evidence="3" key="1">
    <citation type="submission" date="2018-10" db="EMBL/GenBank/DDBJ databases">
        <authorList>
            <person name="Vincent A.T."/>
            <person name="Schiettekatte O."/>
            <person name="Bourhy P."/>
            <person name="Veyrier F.J."/>
            <person name="Picardeau M."/>
        </authorList>
    </citation>
    <scope>NUCLEOTIDE SEQUENCE</scope>
    <source>
        <strain evidence="3">201702690</strain>
    </source>
</reference>
<reference evidence="4 5" key="2">
    <citation type="journal article" date="2019" name="PLoS Negl. Trop. Dis.">
        <title>Revisiting the worldwide diversity of Leptospira species in the environment.</title>
        <authorList>
            <person name="Vincent A.T."/>
            <person name="Schiettekatte O."/>
            <person name="Bourhy P."/>
            <person name="Veyrier F.J."/>
            <person name="Picardeau M."/>
        </authorList>
    </citation>
    <scope>NUCLEOTIDE SEQUENCE [LARGE SCALE GENOMIC DNA]</scope>
    <source>
        <strain evidence="4">201702690</strain>
        <strain evidence="2 5">SSW18</strain>
    </source>
</reference>
<dbReference type="AlphaFoldDB" id="A0A5F1ZRF2"/>
<keyword evidence="1" id="KW-0812">Transmembrane</keyword>
<proteinExistence type="predicted"/>
<dbReference type="Proteomes" id="UP000297946">
    <property type="component" value="Unassembled WGS sequence"/>
</dbReference>
<dbReference type="EMBL" id="RQER01000004">
    <property type="protein sequence ID" value="TGK02554.1"/>
    <property type="molecule type" value="Genomic_DNA"/>
</dbReference>
<keyword evidence="1" id="KW-1133">Transmembrane helix</keyword>
<feature type="transmembrane region" description="Helical" evidence="1">
    <location>
        <begin position="80"/>
        <end position="98"/>
    </location>
</feature>
<evidence type="ECO:0000256" key="1">
    <source>
        <dbReference type="SAM" id="Phobius"/>
    </source>
</evidence>
<evidence type="ECO:0008006" key="6">
    <source>
        <dbReference type="Google" id="ProtNLM"/>
    </source>
</evidence>
<dbReference type="EMBL" id="RQGC01000008">
    <property type="protein sequence ID" value="TGL40245.1"/>
    <property type="molecule type" value="Genomic_DNA"/>
</dbReference>
<accession>A0A5F1ZRF2</accession>
<name>A0A5F1ZRF2_9LEPT</name>
<evidence type="ECO:0000313" key="2">
    <source>
        <dbReference type="EMBL" id="TGK02554.1"/>
    </source>
</evidence>
<dbReference type="Proteomes" id="UP000297273">
    <property type="component" value="Unassembled WGS sequence"/>
</dbReference>
<evidence type="ECO:0000313" key="4">
    <source>
        <dbReference type="Proteomes" id="UP000297273"/>
    </source>
</evidence>